<dbReference type="EMBL" id="PHKV01000003">
    <property type="protein sequence ID" value="PKV12817.1"/>
    <property type="molecule type" value="Genomic_DNA"/>
</dbReference>
<keyword evidence="7" id="KW-0408">Iron</keyword>
<dbReference type="RefSeq" id="WP_101363614.1">
    <property type="nucleotide sequence ID" value="NZ_PHKV01000003.1"/>
</dbReference>
<comment type="similarity">
    <text evidence="12 14">Belongs to the TonB-dependent receptor family.</text>
</comment>
<evidence type="ECO:0000259" key="16">
    <source>
        <dbReference type="Pfam" id="PF07715"/>
    </source>
</evidence>
<keyword evidence="4" id="KW-0410">Iron transport</keyword>
<protein>
    <submittedName>
        <fullName evidence="17">TonB-dependent receptor</fullName>
    </submittedName>
</protein>
<evidence type="ECO:0000256" key="4">
    <source>
        <dbReference type="ARBA" id="ARBA00022496"/>
    </source>
</evidence>
<evidence type="ECO:0000256" key="5">
    <source>
        <dbReference type="ARBA" id="ARBA00022692"/>
    </source>
</evidence>
<dbReference type="PANTHER" id="PTHR32552:SF89">
    <property type="entry name" value="CATECHOLATE SIDEROPHORE RECEPTOR FIU"/>
    <property type="match status" value="1"/>
</dbReference>
<evidence type="ECO:0000256" key="9">
    <source>
        <dbReference type="ARBA" id="ARBA00023077"/>
    </source>
</evidence>
<evidence type="ECO:0000256" key="10">
    <source>
        <dbReference type="ARBA" id="ARBA00023136"/>
    </source>
</evidence>
<keyword evidence="6" id="KW-0732">Signal</keyword>
<gene>
    <name evidence="17" type="ORF">XpruCFBP8353_13195</name>
    <name evidence="18" type="ORF">XpruCFBP8354_13200</name>
</gene>
<feature type="short sequence motif" description="TonB C-terminal box" evidence="13">
    <location>
        <begin position="796"/>
        <end position="813"/>
    </location>
</feature>
<evidence type="ECO:0000256" key="13">
    <source>
        <dbReference type="PROSITE-ProRule" id="PRU10144"/>
    </source>
</evidence>
<organism evidence="17 19">
    <name type="scientific">Xanthomonas prunicola</name>
    <dbReference type="NCBI Taxonomy" id="2053930"/>
    <lineage>
        <taxon>Bacteria</taxon>
        <taxon>Pseudomonadati</taxon>
        <taxon>Pseudomonadota</taxon>
        <taxon>Gammaproteobacteria</taxon>
        <taxon>Lysobacterales</taxon>
        <taxon>Lysobacteraceae</taxon>
        <taxon>Xanthomonas</taxon>
    </lineage>
</organism>
<keyword evidence="20" id="KW-1185">Reference proteome</keyword>
<dbReference type="GO" id="GO:0015344">
    <property type="term" value="F:siderophore uptake transmembrane transporter activity"/>
    <property type="evidence" value="ECO:0007669"/>
    <property type="project" value="TreeGrafter"/>
</dbReference>
<evidence type="ECO:0000256" key="3">
    <source>
        <dbReference type="ARBA" id="ARBA00022452"/>
    </source>
</evidence>
<evidence type="ECO:0000256" key="8">
    <source>
        <dbReference type="ARBA" id="ARBA00023065"/>
    </source>
</evidence>
<feature type="domain" description="TonB-dependent receptor plug" evidence="16">
    <location>
        <begin position="100"/>
        <end position="207"/>
    </location>
</feature>
<keyword evidence="10 12" id="KW-0472">Membrane</keyword>
<keyword evidence="3 12" id="KW-1134">Transmembrane beta strand</keyword>
<dbReference type="InterPro" id="IPR036942">
    <property type="entry name" value="Beta-barrel_TonB_sf"/>
</dbReference>
<dbReference type="AlphaFoldDB" id="A0A2N3RK03"/>
<evidence type="ECO:0000313" key="18">
    <source>
        <dbReference type="EMBL" id="PKV17099.1"/>
    </source>
</evidence>
<comment type="subcellular location">
    <subcellularLocation>
        <location evidence="1 12">Cell outer membrane</location>
        <topology evidence="1 12">Multi-pass membrane protein</topology>
    </subcellularLocation>
</comment>
<dbReference type="Gene3D" id="2.40.170.20">
    <property type="entry name" value="TonB-dependent receptor, beta-barrel domain"/>
    <property type="match status" value="1"/>
</dbReference>
<dbReference type="InterPro" id="IPR037066">
    <property type="entry name" value="Plug_dom_sf"/>
</dbReference>
<evidence type="ECO:0000256" key="2">
    <source>
        <dbReference type="ARBA" id="ARBA00022448"/>
    </source>
</evidence>
<dbReference type="SUPFAM" id="SSF56935">
    <property type="entry name" value="Porins"/>
    <property type="match status" value="1"/>
</dbReference>
<dbReference type="Proteomes" id="UP000233748">
    <property type="component" value="Unassembled WGS sequence"/>
</dbReference>
<name>A0A2N3RK03_9XANT</name>
<evidence type="ECO:0000256" key="11">
    <source>
        <dbReference type="ARBA" id="ARBA00023237"/>
    </source>
</evidence>
<keyword evidence="9 14" id="KW-0798">TonB box</keyword>
<evidence type="ECO:0000256" key="1">
    <source>
        <dbReference type="ARBA" id="ARBA00004571"/>
    </source>
</evidence>
<dbReference type="InterPro" id="IPR012910">
    <property type="entry name" value="Plug_dom"/>
</dbReference>
<keyword evidence="2 12" id="KW-0813">Transport</keyword>
<evidence type="ECO:0000313" key="19">
    <source>
        <dbReference type="Proteomes" id="UP000233720"/>
    </source>
</evidence>
<evidence type="ECO:0000256" key="7">
    <source>
        <dbReference type="ARBA" id="ARBA00023004"/>
    </source>
</evidence>
<evidence type="ECO:0000313" key="20">
    <source>
        <dbReference type="Proteomes" id="UP000233748"/>
    </source>
</evidence>
<dbReference type="Pfam" id="PF07715">
    <property type="entry name" value="Plug"/>
    <property type="match status" value="1"/>
</dbReference>
<evidence type="ECO:0000313" key="17">
    <source>
        <dbReference type="EMBL" id="PKV12817.1"/>
    </source>
</evidence>
<dbReference type="CDD" id="cd01347">
    <property type="entry name" value="ligand_gated_channel"/>
    <property type="match status" value="1"/>
</dbReference>
<comment type="caution">
    <text evidence="17">The sequence shown here is derived from an EMBL/GenBank/DDBJ whole genome shotgun (WGS) entry which is preliminary data.</text>
</comment>
<accession>A0A2N3RK03</accession>
<reference evidence="19 20" key="1">
    <citation type="submission" date="2017-11" db="EMBL/GenBank/DDBJ databases">
        <title>Xanthomonas prunicola sp. nov., a novel pathogen that affects nectarine (Prunus persica var. nectarine) trees.</title>
        <authorList>
            <person name="Lopez M."/>
            <person name="Lopez-Soriano P."/>
            <person name="Garita-Cambronero J."/>
            <person name="Beltran C."/>
            <person name="Taghouti G."/>
            <person name="Portier P."/>
            <person name="Cubero J."/>
            <person name="Fischer-Le Saux M."/>
            <person name="Marco-Noales E."/>
        </authorList>
    </citation>
    <scope>NUCLEOTIDE SEQUENCE [LARGE SCALE GENOMIC DNA]</scope>
    <source>
        <strain evidence="17 19">CFBP8353</strain>
        <strain evidence="18 20">CFBP8354</strain>
    </source>
</reference>
<dbReference type="OrthoDB" id="15609at2"/>
<dbReference type="PROSITE" id="PS52016">
    <property type="entry name" value="TONB_DEPENDENT_REC_3"/>
    <property type="match status" value="1"/>
</dbReference>
<dbReference type="PROSITE" id="PS01156">
    <property type="entry name" value="TONB_DEPENDENT_REC_2"/>
    <property type="match status" value="1"/>
</dbReference>
<dbReference type="InterPro" id="IPR039426">
    <property type="entry name" value="TonB-dep_rcpt-like"/>
</dbReference>
<dbReference type="Gene3D" id="2.170.130.10">
    <property type="entry name" value="TonB-dependent receptor, plug domain"/>
    <property type="match status" value="1"/>
</dbReference>
<dbReference type="Pfam" id="PF00593">
    <property type="entry name" value="TonB_dep_Rec_b-barrel"/>
    <property type="match status" value="1"/>
</dbReference>
<sequence length="813" mass="88796">MFHEPLTPCVAKRRRYAVHPPSAVPEQDRPMTSARRFHVTPLALALATLLPVIAQAASPADPADPAAVAPAEAALPADANANANANATQLDAINVVSQGSTRQVQRISRQDIEQLTPGSSAFKAVEKLPGVQFQSADPFGTYEWSTQVTLHGFDQSRLGYTLDGIPLGNMSYGVTNGLHITRAIISENLGSVEIAQGAGALGTASNTNLGGTMQFYSADPLTTPGARLVQTVGSDATRRTFVRADTGDRDGLSAYLSYANASTDKWKGYGDQKSEQANLKTVYQWGDGNRLSLFVDTSRRKEYDYMDLSLTSQRALGWDYDYLQPDWATAVQMARAYQNTGATSGVANGYPQSLAGLPSDYSWLDASYYAGGGLRRDNLAGLSGTFVFGGATLDASGYYHGNRGEGQWVTPYVRTSADIPLSMRTTDYGLDRFGGTSALKWSWGNHDLEVGAWAENARTSQGRNYFALGTQGYTSLYNVYEAQTPFRRDFLQRYTTQTRMLYLQDTVRLLDDRLTLNYGAKALNTTTRAQSLVPTTALAQGRIRAEDNFLPQVGVNYKLDERQDLYASYSKNIAAFGFTPFATSQAAFDRSRATLEPEQSQTVQVGYRVQDAQFQLSADAYFTKFSNRLLTTSPCTAVQTCASILSNVGAVHSTGADLALMWRPTEGLSWLNSLSWNRSRYQDDYLNNGVVATSGKDVVGIPALMFSSSASYQIGNLRLDLDGKYVDKRYITFLNDSQVPSYWLFNAGARYDFGRVGGVADVALALNVSNLTDKRYFASTGTNGYVASDPDGYNQTMVVGAPRQYFMSLDVKF</sequence>
<dbReference type="Proteomes" id="UP000233720">
    <property type="component" value="Unassembled WGS sequence"/>
</dbReference>
<keyword evidence="5 12" id="KW-0812">Transmembrane</keyword>
<dbReference type="InterPro" id="IPR000531">
    <property type="entry name" value="Beta-barrel_TonB"/>
</dbReference>
<feature type="domain" description="TonB-dependent receptor-like beta-barrel" evidence="15">
    <location>
        <begin position="288"/>
        <end position="771"/>
    </location>
</feature>
<dbReference type="PANTHER" id="PTHR32552">
    <property type="entry name" value="FERRICHROME IRON RECEPTOR-RELATED"/>
    <property type="match status" value="1"/>
</dbReference>
<dbReference type="InterPro" id="IPR010917">
    <property type="entry name" value="TonB_rcpt_CS"/>
</dbReference>
<keyword evidence="11 12" id="KW-0998">Cell outer membrane</keyword>
<dbReference type="EMBL" id="PHKW01000003">
    <property type="protein sequence ID" value="PKV17099.1"/>
    <property type="molecule type" value="Genomic_DNA"/>
</dbReference>
<dbReference type="GO" id="GO:0009279">
    <property type="term" value="C:cell outer membrane"/>
    <property type="evidence" value="ECO:0007669"/>
    <property type="project" value="UniProtKB-SubCell"/>
</dbReference>
<evidence type="ECO:0000259" key="15">
    <source>
        <dbReference type="Pfam" id="PF00593"/>
    </source>
</evidence>
<keyword evidence="8" id="KW-0406">Ion transport</keyword>
<keyword evidence="17" id="KW-0675">Receptor</keyword>
<proteinExistence type="inferred from homology"/>
<evidence type="ECO:0000256" key="12">
    <source>
        <dbReference type="PROSITE-ProRule" id="PRU01360"/>
    </source>
</evidence>
<evidence type="ECO:0000256" key="14">
    <source>
        <dbReference type="RuleBase" id="RU003357"/>
    </source>
</evidence>
<evidence type="ECO:0000256" key="6">
    <source>
        <dbReference type="ARBA" id="ARBA00022729"/>
    </source>
</evidence>